<gene>
    <name evidence="1" type="ORF">SCLCIDRAFT_1221745</name>
</gene>
<name>A0A0C3DEC8_9AGAM</name>
<proteinExistence type="predicted"/>
<dbReference type="InParanoid" id="A0A0C3DEC8"/>
<dbReference type="AlphaFoldDB" id="A0A0C3DEC8"/>
<keyword evidence="2" id="KW-1185">Reference proteome</keyword>
<reference evidence="1 2" key="1">
    <citation type="submission" date="2014-04" db="EMBL/GenBank/DDBJ databases">
        <authorList>
            <consortium name="DOE Joint Genome Institute"/>
            <person name="Kuo A."/>
            <person name="Kohler A."/>
            <person name="Nagy L.G."/>
            <person name="Floudas D."/>
            <person name="Copeland A."/>
            <person name="Barry K.W."/>
            <person name="Cichocki N."/>
            <person name="Veneault-Fourrey C."/>
            <person name="LaButti K."/>
            <person name="Lindquist E.A."/>
            <person name="Lipzen A."/>
            <person name="Lundell T."/>
            <person name="Morin E."/>
            <person name="Murat C."/>
            <person name="Sun H."/>
            <person name="Tunlid A."/>
            <person name="Henrissat B."/>
            <person name="Grigoriev I.V."/>
            <person name="Hibbett D.S."/>
            <person name="Martin F."/>
            <person name="Nordberg H.P."/>
            <person name="Cantor M.N."/>
            <person name="Hua S.X."/>
        </authorList>
    </citation>
    <scope>NUCLEOTIDE SEQUENCE [LARGE SCALE GENOMIC DNA]</scope>
    <source>
        <strain evidence="1 2">Foug A</strain>
    </source>
</reference>
<organism evidence="1 2">
    <name type="scientific">Scleroderma citrinum Foug A</name>
    <dbReference type="NCBI Taxonomy" id="1036808"/>
    <lineage>
        <taxon>Eukaryota</taxon>
        <taxon>Fungi</taxon>
        <taxon>Dikarya</taxon>
        <taxon>Basidiomycota</taxon>
        <taxon>Agaricomycotina</taxon>
        <taxon>Agaricomycetes</taxon>
        <taxon>Agaricomycetidae</taxon>
        <taxon>Boletales</taxon>
        <taxon>Sclerodermatineae</taxon>
        <taxon>Sclerodermataceae</taxon>
        <taxon>Scleroderma</taxon>
    </lineage>
</organism>
<dbReference type="Proteomes" id="UP000053989">
    <property type="component" value="Unassembled WGS sequence"/>
</dbReference>
<accession>A0A0C3DEC8</accession>
<dbReference type="HOGENOM" id="CLU_2623413_0_0_1"/>
<protein>
    <submittedName>
        <fullName evidence="1">Uncharacterized protein</fullName>
    </submittedName>
</protein>
<sequence length="78" mass="8816">MALEVCMTSNSRESNQIFAVDESSRTTPVGVKRETRNPSIRILDLKHRSKNKKALMDYLLPWVACMNFASSSCVAFAY</sequence>
<reference evidence="2" key="2">
    <citation type="submission" date="2015-01" db="EMBL/GenBank/DDBJ databases">
        <title>Evolutionary Origins and Diversification of the Mycorrhizal Mutualists.</title>
        <authorList>
            <consortium name="DOE Joint Genome Institute"/>
            <consortium name="Mycorrhizal Genomics Consortium"/>
            <person name="Kohler A."/>
            <person name="Kuo A."/>
            <person name="Nagy L.G."/>
            <person name="Floudas D."/>
            <person name="Copeland A."/>
            <person name="Barry K.W."/>
            <person name="Cichocki N."/>
            <person name="Veneault-Fourrey C."/>
            <person name="LaButti K."/>
            <person name="Lindquist E.A."/>
            <person name="Lipzen A."/>
            <person name="Lundell T."/>
            <person name="Morin E."/>
            <person name="Murat C."/>
            <person name="Riley R."/>
            <person name="Ohm R."/>
            <person name="Sun H."/>
            <person name="Tunlid A."/>
            <person name="Henrissat B."/>
            <person name="Grigoriev I.V."/>
            <person name="Hibbett D.S."/>
            <person name="Martin F."/>
        </authorList>
    </citation>
    <scope>NUCLEOTIDE SEQUENCE [LARGE SCALE GENOMIC DNA]</scope>
    <source>
        <strain evidence="2">Foug A</strain>
    </source>
</reference>
<evidence type="ECO:0000313" key="2">
    <source>
        <dbReference type="Proteomes" id="UP000053989"/>
    </source>
</evidence>
<evidence type="ECO:0000313" key="1">
    <source>
        <dbReference type="EMBL" id="KIM54729.1"/>
    </source>
</evidence>
<dbReference type="EMBL" id="KN822148">
    <property type="protein sequence ID" value="KIM54729.1"/>
    <property type="molecule type" value="Genomic_DNA"/>
</dbReference>